<dbReference type="Proteomes" id="UP000799777">
    <property type="component" value="Unassembled WGS sequence"/>
</dbReference>
<sequence length="222" mass="24719">MADTGKSLVFDYRDRVELSNISPARPTWLRAQPWLLLEHERVLNCDISRLANEKRFQIEWVDVMGTDGIAGLVEEQSQKTRIVCGDLMHLGKITATANARDWPVQDASEVRQTTERLVGDGVPLTEGRTAMLDPQDVDKLGSFSSSTLLKDLLDNTGKPRSTICPLCQPEVGRSCIQHFVPAETIERTAGAEVAAWKVRRFANDSGATRMKASCAYSWQQQS</sequence>
<accession>A0A9P4HDN5</accession>
<dbReference type="EMBL" id="ML978179">
    <property type="protein sequence ID" value="KAF2031685.1"/>
    <property type="molecule type" value="Genomic_DNA"/>
</dbReference>
<protein>
    <submittedName>
        <fullName evidence="1">Uncharacterized protein</fullName>
    </submittedName>
</protein>
<organism evidence="1 2">
    <name type="scientific">Setomelanomma holmii</name>
    <dbReference type="NCBI Taxonomy" id="210430"/>
    <lineage>
        <taxon>Eukaryota</taxon>
        <taxon>Fungi</taxon>
        <taxon>Dikarya</taxon>
        <taxon>Ascomycota</taxon>
        <taxon>Pezizomycotina</taxon>
        <taxon>Dothideomycetes</taxon>
        <taxon>Pleosporomycetidae</taxon>
        <taxon>Pleosporales</taxon>
        <taxon>Pleosporineae</taxon>
        <taxon>Phaeosphaeriaceae</taxon>
        <taxon>Setomelanomma</taxon>
    </lineage>
</organism>
<dbReference type="AlphaFoldDB" id="A0A9P4HDN5"/>
<name>A0A9P4HDN5_9PLEO</name>
<keyword evidence="2" id="KW-1185">Reference proteome</keyword>
<comment type="caution">
    <text evidence="1">The sequence shown here is derived from an EMBL/GenBank/DDBJ whole genome shotgun (WGS) entry which is preliminary data.</text>
</comment>
<reference evidence="1" key="1">
    <citation type="journal article" date="2020" name="Stud. Mycol.">
        <title>101 Dothideomycetes genomes: a test case for predicting lifestyles and emergence of pathogens.</title>
        <authorList>
            <person name="Haridas S."/>
            <person name="Albert R."/>
            <person name="Binder M."/>
            <person name="Bloem J."/>
            <person name="Labutti K."/>
            <person name="Salamov A."/>
            <person name="Andreopoulos B."/>
            <person name="Baker S."/>
            <person name="Barry K."/>
            <person name="Bills G."/>
            <person name="Bluhm B."/>
            <person name="Cannon C."/>
            <person name="Castanera R."/>
            <person name="Culley D."/>
            <person name="Daum C."/>
            <person name="Ezra D."/>
            <person name="Gonzalez J."/>
            <person name="Henrissat B."/>
            <person name="Kuo A."/>
            <person name="Liang C."/>
            <person name="Lipzen A."/>
            <person name="Lutzoni F."/>
            <person name="Magnuson J."/>
            <person name="Mondo S."/>
            <person name="Nolan M."/>
            <person name="Ohm R."/>
            <person name="Pangilinan J."/>
            <person name="Park H.-J."/>
            <person name="Ramirez L."/>
            <person name="Alfaro M."/>
            <person name="Sun H."/>
            <person name="Tritt A."/>
            <person name="Yoshinaga Y."/>
            <person name="Zwiers L.-H."/>
            <person name="Turgeon B."/>
            <person name="Goodwin S."/>
            <person name="Spatafora J."/>
            <person name="Crous P."/>
            <person name="Grigoriev I."/>
        </authorList>
    </citation>
    <scope>NUCLEOTIDE SEQUENCE</scope>
    <source>
        <strain evidence="1">CBS 110217</strain>
    </source>
</reference>
<evidence type="ECO:0000313" key="2">
    <source>
        <dbReference type="Proteomes" id="UP000799777"/>
    </source>
</evidence>
<proteinExistence type="predicted"/>
<evidence type="ECO:0000313" key="1">
    <source>
        <dbReference type="EMBL" id="KAF2031685.1"/>
    </source>
</evidence>
<gene>
    <name evidence="1" type="ORF">EK21DRAFT_110807</name>
</gene>